<dbReference type="GO" id="GO:0000794">
    <property type="term" value="C:condensed nuclear chromosome"/>
    <property type="evidence" value="ECO:0007669"/>
    <property type="project" value="TreeGrafter"/>
</dbReference>
<dbReference type="GO" id="GO:0003690">
    <property type="term" value="F:double-stranded DNA binding"/>
    <property type="evidence" value="ECO:0007669"/>
    <property type="project" value="TreeGrafter"/>
</dbReference>
<evidence type="ECO:0000256" key="2">
    <source>
        <dbReference type="ARBA" id="ARBA00023172"/>
    </source>
</evidence>
<keyword evidence="3" id="KW-0539">Nucleus</keyword>
<comment type="subcellular location">
    <subcellularLocation>
        <location evidence="1">Nucleus</location>
    </subcellularLocation>
</comment>
<organism evidence="5 6">
    <name type="scientific">Lepidopterella palustris CBS 459.81</name>
    <dbReference type="NCBI Taxonomy" id="1314670"/>
    <lineage>
        <taxon>Eukaryota</taxon>
        <taxon>Fungi</taxon>
        <taxon>Dikarya</taxon>
        <taxon>Ascomycota</taxon>
        <taxon>Pezizomycotina</taxon>
        <taxon>Dothideomycetes</taxon>
        <taxon>Pleosporomycetidae</taxon>
        <taxon>Mytilinidiales</taxon>
        <taxon>Argynnaceae</taxon>
        <taxon>Lepidopterella</taxon>
    </lineage>
</organism>
<dbReference type="Proteomes" id="UP000250266">
    <property type="component" value="Unassembled WGS sequence"/>
</dbReference>
<evidence type="ECO:0000256" key="4">
    <source>
        <dbReference type="ARBA" id="ARBA00023254"/>
    </source>
</evidence>
<name>A0A8E2E713_9PEZI</name>
<evidence type="ECO:0000256" key="1">
    <source>
        <dbReference type="ARBA" id="ARBA00004123"/>
    </source>
</evidence>
<reference evidence="5 6" key="1">
    <citation type="journal article" date="2016" name="Nat. Commun.">
        <title>Ectomycorrhizal ecology is imprinted in the genome of the dominant symbiotic fungus Cenococcum geophilum.</title>
        <authorList>
            <consortium name="DOE Joint Genome Institute"/>
            <person name="Peter M."/>
            <person name="Kohler A."/>
            <person name="Ohm R.A."/>
            <person name="Kuo A."/>
            <person name="Krutzmann J."/>
            <person name="Morin E."/>
            <person name="Arend M."/>
            <person name="Barry K.W."/>
            <person name="Binder M."/>
            <person name="Choi C."/>
            <person name="Clum A."/>
            <person name="Copeland A."/>
            <person name="Grisel N."/>
            <person name="Haridas S."/>
            <person name="Kipfer T."/>
            <person name="LaButti K."/>
            <person name="Lindquist E."/>
            <person name="Lipzen A."/>
            <person name="Maire R."/>
            <person name="Meier B."/>
            <person name="Mihaltcheva S."/>
            <person name="Molinier V."/>
            <person name="Murat C."/>
            <person name="Poggeler S."/>
            <person name="Quandt C.A."/>
            <person name="Sperisen C."/>
            <person name="Tritt A."/>
            <person name="Tisserant E."/>
            <person name="Crous P.W."/>
            <person name="Henrissat B."/>
            <person name="Nehls U."/>
            <person name="Egli S."/>
            <person name="Spatafora J.W."/>
            <person name="Grigoriev I.V."/>
            <person name="Martin F.M."/>
        </authorList>
    </citation>
    <scope>NUCLEOTIDE SEQUENCE [LARGE SCALE GENOMIC DNA]</scope>
    <source>
        <strain evidence="5 6">CBS 459.81</strain>
    </source>
</reference>
<keyword evidence="2" id="KW-0233">DNA recombination</keyword>
<dbReference type="PANTHER" id="PTHR15938">
    <property type="entry name" value="TBP-1 INTERACTING PROTEIN"/>
    <property type="match status" value="1"/>
</dbReference>
<dbReference type="GO" id="GO:0007129">
    <property type="term" value="P:homologous chromosome pairing at meiosis"/>
    <property type="evidence" value="ECO:0007669"/>
    <property type="project" value="TreeGrafter"/>
</dbReference>
<evidence type="ECO:0008006" key="7">
    <source>
        <dbReference type="Google" id="ProtNLM"/>
    </source>
</evidence>
<dbReference type="Gene3D" id="1.10.10.10">
    <property type="entry name" value="Winged helix-like DNA-binding domain superfamily/Winged helix DNA-binding domain"/>
    <property type="match status" value="1"/>
</dbReference>
<gene>
    <name evidence="5" type="ORF">K432DRAFT_457528</name>
</gene>
<dbReference type="GO" id="GO:0010774">
    <property type="term" value="P:meiotic strand invasion involved in reciprocal meiotic recombination"/>
    <property type="evidence" value="ECO:0007669"/>
    <property type="project" value="TreeGrafter"/>
</dbReference>
<dbReference type="GO" id="GO:0120231">
    <property type="term" value="C:DNA recombinase auxiliary factor complex"/>
    <property type="evidence" value="ECO:0007669"/>
    <property type="project" value="TreeGrafter"/>
</dbReference>
<dbReference type="EMBL" id="KV745052">
    <property type="protein sequence ID" value="OCK78562.1"/>
    <property type="molecule type" value="Genomic_DNA"/>
</dbReference>
<dbReference type="OrthoDB" id="272266at2759"/>
<evidence type="ECO:0000313" key="5">
    <source>
        <dbReference type="EMBL" id="OCK78562.1"/>
    </source>
</evidence>
<evidence type="ECO:0000313" key="6">
    <source>
        <dbReference type="Proteomes" id="UP000250266"/>
    </source>
</evidence>
<keyword evidence="4" id="KW-0469">Meiosis</keyword>
<sequence length="229" mass="25285">MAPRKEKTEKVSADEAADTILNYLRRQPTSLPTCITKLQKACLCHCPKPTLYRELTSYTVSAAAAKILKDLHERKEIEGRAAGRSPSFSMASYRPNIDNTCAPERLASLDTEIGTLRDATTATLNTAKVLRASLVSLNSTLSTAQLRSTITAQEEEKISILSRLDALREGTVRPVSGAEKEIAEKELRAWKGVCVARQKISVDMWTLIEESLPEGVEKGELRERLGLDE</sequence>
<proteinExistence type="predicted"/>
<accession>A0A8E2E713</accession>
<protein>
    <recommendedName>
        <fullName evidence="7">Homologous-pairing protein 2 winged helix domain-containing protein</fullName>
    </recommendedName>
</protein>
<dbReference type="AlphaFoldDB" id="A0A8E2E713"/>
<dbReference type="InterPro" id="IPR036388">
    <property type="entry name" value="WH-like_DNA-bd_sf"/>
</dbReference>
<evidence type="ECO:0000256" key="3">
    <source>
        <dbReference type="ARBA" id="ARBA00023242"/>
    </source>
</evidence>
<dbReference type="GO" id="GO:0120230">
    <property type="term" value="F:recombinase activator activity"/>
    <property type="evidence" value="ECO:0007669"/>
    <property type="project" value="TreeGrafter"/>
</dbReference>
<dbReference type="GO" id="GO:0000709">
    <property type="term" value="P:meiotic joint molecule formation"/>
    <property type="evidence" value="ECO:0007669"/>
    <property type="project" value="TreeGrafter"/>
</dbReference>
<dbReference type="PANTHER" id="PTHR15938:SF0">
    <property type="entry name" value="HOMOLOGOUS-PAIRING PROTEIN 2 HOMOLOG"/>
    <property type="match status" value="1"/>
</dbReference>
<keyword evidence="6" id="KW-1185">Reference proteome</keyword>